<keyword evidence="2" id="KW-1185">Reference proteome</keyword>
<dbReference type="RefSeq" id="WP_011930376.1">
    <property type="nucleotide sequence ID" value="NC_009466.1"/>
</dbReference>
<dbReference type="KEGG" id="ckl:CKL_4030"/>
<protein>
    <submittedName>
        <fullName evidence="1">Uncharacterized protein</fullName>
    </submittedName>
</protein>
<evidence type="ECO:0000313" key="1">
    <source>
        <dbReference type="EMBL" id="ABQ23629.1"/>
    </source>
</evidence>
<gene>
    <name evidence="1" type="ordered locus">CKL_4030</name>
</gene>
<dbReference type="EMBL" id="CP000674">
    <property type="protein sequence ID" value="ABQ23629.1"/>
    <property type="molecule type" value="Genomic_DNA"/>
</dbReference>
<dbReference type="HOGENOM" id="CLU_215759_0_0_9"/>
<dbReference type="AlphaFoldDB" id="A5F9N9"/>
<geneLocation type="plasmid" evidence="1 2">
    <name>pCKL555A</name>
</geneLocation>
<accession>A5F9N9</accession>
<dbReference type="Proteomes" id="UP000002411">
    <property type="component" value="Plasmid pCKL555A"/>
</dbReference>
<name>A5F9N9_CLOK5</name>
<organism evidence="1 2">
    <name type="scientific">Clostridium kluyveri (strain ATCC 8527 / DSM 555 / NBRC 12016 / NCIMB 10680 / K1)</name>
    <dbReference type="NCBI Taxonomy" id="431943"/>
    <lineage>
        <taxon>Bacteria</taxon>
        <taxon>Bacillati</taxon>
        <taxon>Bacillota</taxon>
        <taxon>Clostridia</taxon>
        <taxon>Eubacteriales</taxon>
        <taxon>Clostridiaceae</taxon>
        <taxon>Clostridium</taxon>
    </lineage>
</organism>
<keyword evidence="1" id="KW-0614">Plasmid</keyword>
<evidence type="ECO:0000313" key="2">
    <source>
        <dbReference type="Proteomes" id="UP000002411"/>
    </source>
</evidence>
<sequence length="48" mass="5661">MKNTKTERIIEMIKDFQELSRDDQIYVSGIVKGIYLQKQSIEKEQQSA</sequence>
<proteinExistence type="predicted"/>
<reference evidence="1 2" key="1">
    <citation type="journal article" date="2008" name="Proc. Natl. Acad. Sci. U.S.A.">
        <title>The genome of Clostridium kluyveri, a strict anaerobe with unique metabolic features.</title>
        <authorList>
            <person name="Seedorf H."/>
            <person name="Fricke W.F."/>
            <person name="Veith B."/>
            <person name="Brueggemann H."/>
            <person name="Liesegang H."/>
            <person name="Strittmatter A."/>
            <person name="Miethke M."/>
            <person name="Buckel W."/>
            <person name="Hinderberger J."/>
            <person name="Li F."/>
            <person name="Hagemeier C."/>
            <person name="Thauer R.K."/>
            <person name="Gottschalk G."/>
        </authorList>
    </citation>
    <scope>NUCLEOTIDE SEQUENCE [LARGE SCALE GENOMIC DNA]</scope>
    <source>
        <strain evidence="2">ATCC 8527 / DSM 555 / NCIMB 10680</strain>
        <plasmid evidence="1 2">pCKL555A</plasmid>
    </source>
</reference>